<protein>
    <submittedName>
        <fullName evidence="7">ATP synthase mitochondrial F1 complex assembly factor 2</fullName>
    </submittedName>
</protein>
<evidence type="ECO:0000256" key="5">
    <source>
        <dbReference type="ARBA" id="ARBA00023186"/>
    </source>
</evidence>
<evidence type="ECO:0000313" key="6">
    <source>
        <dbReference type="Proteomes" id="UP000095282"/>
    </source>
</evidence>
<evidence type="ECO:0000256" key="4">
    <source>
        <dbReference type="ARBA" id="ARBA00023128"/>
    </source>
</evidence>
<dbReference type="STRING" id="1561998.A0A1I7V4P8"/>
<dbReference type="Gene3D" id="1.10.3580.10">
    <property type="entry name" value="ATP12 ATPase"/>
    <property type="match status" value="1"/>
</dbReference>
<keyword evidence="5" id="KW-0143">Chaperone</keyword>
<dbReference type="InterPro" id="IPR023335">
    <property type="entry name" value="ATP12_ortho_dom_sf"/>
</dbReference>
<dbReference type="PANTHER" id="PTHR21013:SF10">
    <property type="entry name" value="ATP SYNTHASE MITOCHONDRIAL F1 COMPLEX ASSEMBLY FACTOR 2"/>
    <property type="match status" value="1"/>
</dbReference>
<reference evidence="7" key="1">
    <citation type="submission" date="2016-11" db="UniProtKB">
        <authorList>
            <consortium name="WormBaseParasite"/>
        </authorList>
    </citation>
    <scope>IDENTIFICATION</scope>
</reference>
<dbReference type="SUPFAM" id="SSF160909">
    <property type="entry name" value="ATP12-like"/>
    <property type="match status" value="1"/>
</dbReference>
<dbReference type="GO" id="GO:0005739">
    <property type="term" value="C:mitochondrion"/>
    <property type="evidence" value="ECO:0007669"/>
    <property type="project" value="UniProtKB-SubCell"/>
</dbReference>
<evidence type="ECO:0000256" key="1">
    <source>
        <dbReference type="ARBA" id="ARBA00004173"/>
    </source>
</evidence>
<evidence type="ECO:0000313" key="7">
    <source>
        <dbReference type="WBParaSite" id="Csp11.Scaffold70.g434.t1"/>
    </source>
</evidence>
<keyword evidence="6" id="KW-1185">Reference proteome</keyword>
<dbReference type="InterPro" id="IPR011419">
    <property type="entry name" value="ATP12_ATP_synth-F1-assembly"/>
</dbReference>
<dbReference type="Pfam" id="PF07542">
    <property type="entry name" value="ATP12"/>
    <property type="match status" value="1"/>
</dbReference>
<dbReference type="Proteomes" id="UP000095282">
    <property type="component" value="Unplaced"/>
</dbReference>
<comment type="similarity">
    <text evidence="2">Belongs to the ATP12 family.</text>
</comment>
<dbReference type="InterPro" id="IPR042272">
    <property type="entry name" value="ATP12_ATP_synth-F1-assembly_N"/>
</dbReference>
<accession>A0A1I7V4P8</accession>
<dbReference type="PANTHER" id="PTHR21013">
    <property type="entry name" value="ATP SYNTHASE MITOCHONDRIAL F1 COMPLEX ASSEMBLY FACTOR 2/ATP12 PROTEIN, MITOCHONDRIAL PRECURSOR"/>
    <property type="match status" value="1"/>
</dbReference>
<dbReference type="Gene3D" id="3.30.2180.10">
    <property type="entry name" value="ATP12-like"/>
    <property type="match status" value="1"/>
</dbReference>
<dbReference type="AlphaFoldDB" id="A0A1I7V4P8"/>
<keyword evidence="3" id="KW-0809">Transit peptide</keyword>
<keyword evidence="4" id="KW-0496">Mitochondrion</keyword>
<comment type="subcellular location">
    <subcellularLocation>
        <location evidence="1">Mitochondrion</location>
    </subcellularLocation>
</comment>
<evidence type="ECO:0000256" key="3">
    <source>
        <dbReference type="ARBA" id="ARBA00022946"/>
    </source>
</evidence>
<dbReference type="WBParaSite" id="Csp11.Scaffold70.g434.t1">
    <property type="protein sequence ID" value="Csp11.Scaffold70.g434.t1"/>
    <property type="gene ID" value="Csp11.Scaffold70.g434"/>
</dbReference>
<name>A0A1I7V4P8_9PELO</name>
<sequence>MSVKLGFFVRRFVSNQASALTKPGKFYKEVTVVNELDEETGNQTHKILLDNRILKTQGGKVLKLHSYPLALAIAQEWSSQSEYLQLGQMRLTGLAFTAQDNPLEQSVDTISQKVLDYVDGDTVLFFNTENSKLHRYQMENWAPLINNLNSDLGTRVRASENILDCDVANANDKEKIDRWIRQHNFPALVGLQYATESVKSFIIAYNAIRHHIDTEVAIDAATLEQRTQAETWGNVEWSHGLEREELMTRLSAACLFIYFNSNNFTSKRI</sequence>
<evidence type="ECO:0000256" key="2">
    <source>
        <dbReference type="ARBA" id="ARBA00008231"/>
    </source>
</evidence>
<proteinExistence type="inferred from homology"/>
<organism evidence="6 7">
    <name type="scientific">Caenorhabditis tropicalis</name>
    <dbReference type="NCBI Taxonomy" id="1561998"/>
    <lineage>
        <taxon>Eukaryota</taxon>
        <taxon>Metazoa</taxon>
        <taxon>Ecdysozoa</taxon>
        <taxon>Nematoda</taxon>
        <taxon>Chromadorea</taxon>
        <taxon>Rhabditida</taxon>
        <taxon>Rhabditina</taxon>
        <taxon>Rhabditomorpha</taxon>
        <taxon>Rhabditoidea</taxon>
        <taxon>Rhabditidae</taxon>
        <taxon>Peloderinae</taxon>
        <taxon>Caenorhabditis</taxon>
    </lineage>
</organism>
<dbReference type="GO" id="GO:0033615">
    <property type="term" value="P:mitochondrial proton-transporting ATP synthase complex assembly"/>
    <property type="evidence" value="ECO:0007669"/>
    <property type="project" value="TreeGrafter"/>
</dbReference>
<dbReference type="eggNOG" id="KOG3015">
    <property type="taxonomic scope" value="Eukaryota"/>
</dbReference>